<protein>
    <recommendedName>
        <fullName evidence="6">TonB-dependent receptor</fullName>
    </recommendedName>
</protein>
<dbReference type="InterPro" id="IPR036942">
    <property type="entry name" value="Beta-barrel_TonB_sf"/>
</dbReference>
<keyword evidence="5" id="KW-1185">Reference proteome</keyword>
<comment type="caution">
    <text evidence="4">The sequence shown here is derived from an EMBL/GenBank/DDBJ whole genome shotgun (WGS) entry which is preliminary data.</text>
</comment>
<keyword evidence="3" id="KW-0998">Cell outer membrane</keyword>
<evidence type="ECO:0000256" key="3">
    <source>
        <dbReference type="ARBA" id="ARBA00023237"/>
    </source>
</evidence>
<accession>A0ABQ1K3K5</accession>
<name>A0ABQ1K3K5_9FLAO</name>
<dbReference type="RefSeq" id="WP_188621976.1">
    <property type="nucleotide sequence ID" value="NZ_BMJE01000009.1"/>
</dbReference>
<reference evidence="5" key="1">
    <citation type="journal article" date="2019" name="Int. J. Syst. Evol. Microbiol.">
        <title>The Global Catalogue of Microorganisms (GCM) 10K type strain sequencing project: providing services to taxonomists for standard genome sequencing and annotation.</title>
        <authorList>
            <consortium name="The Broad Institute Genomics Platform"/>
            <consortium name="The Broad Institute Genome Sequencing Center for Infectious Disease"/>
            <person name="Wu L."/>
            <person name="Ma J."/>
        </authorList>
    </citation>
    <scope>NUCLEOTIDE SEQUENCE [LARGE SCALE GENOMIC DNA]</scope>
    <source>
        <strain evidence="5">CGMCC 1.15461</strain>
    </source>
</reference>
<dbReference type="SUPFAM" id="SSF56935">
    <property type="entry name" value="Porins"/>
    <property type="match status" value="1"/>
</dbReference>
<evidence type="ECO:0000313" key="5">
    <source>
        <dbReference type="Proteomes" id="UP000615760"/>
    </source>
</evidence>
<comment type="subcellular location">
    <subcellularLocation>
        <location evidence="1">Cell outer membrane</location>
    </subcellularLocation>
</comment>
<sequence length="591" mass="66742">MNIKKEYKIALIIALASFHGMYAQKDDENIGTEVINVVKPYTPTISDAFKVKETPVIEDEENTEKENIEYNIFSFPVASTFTPAKGKAAGVERAKREKLFNNYALLGVGNYGTVNAELFITENLDRNSYVGGMLRHLSSQGGIDDVALDDKYYTTGLDLTYGSRQRSYSWNADLGYQNQAYNWYGLPISIVNFTDEQISGIDEQQTYHTINAGGNILMKDDGIFEGASLQFKRFWDAFDAAENRFIAKPSFDVSVLSEKIKLDFIFDYVGGEFDNNQYVGATDNTALDYNYFNAGFQPSILFQRDEFSVNIGAGLFYSMGKLMGESDNKFYIYPQVKASYKVVGDLMVAYAGAEGTLQQNSYEQFVGQNPFVGSSLIVAPTDQQYDIYVGLKGKLADNVAYNVRGSYMNEDNRAFIRHNNSLIDFDSADGKGYDYGNSFNILYDKLRTISFFGELKADFSEKVSAGISGSYFSYDTDLQEAWNLPEMKFSANFDVDITEKWYAGANLFFVGERKDYVATSYDADIDFPSAPLIVTLDSYFDINANVGYKYNERLSGFLRLNNIANQDYQRWVNYPVQGFQFMLGATYKFNL</sequence>
<keyword evidence="2" id="KW-0472">Membrane</keyword>
<evidence type="ECO:0000256" key="1">
    <source>
        <dbReference type="ARBA" id="ARBA00004442"/>
    </source>
</evidence>
<dbReference type="Proteomes" id="UP000615760">
    <property type="component" value="Unassembled WGS sequence"/>
</dbReference>
<evidence type="ECO:0000313" key="4">
    <source>
        <dbReference type="EMBL" id="GGB86548.1"/>
    </source>
</evidence>
<evidence type="ECO:0008006" key="6">
    <source>
        <dbReference type="Google" id="ProtNLM"/>
    </source>
</evidence>
<organism evidence="4 5">
    <name type="scientific">Flavobacterium suaedae</name>
    <dbReference type="NCBI Taxonomy" id="1767027"/>
    <lineage>
        <taxon>Bacteria</taxon>
        <taxon>Pseudomonadati</taxon>
        <taxon>Bacteroidota</taxon>
        <taxon>Flavobacteriia</taxon>
        <taxon>Flavobacteriales</taxon>
        <taxon>Flavobacteriaceae</taxon>
        <taxon>Flavobacterium</taxon>
    </lineage>
</organism>
<proteinExistence type="predicted"/>
<dbReference type="Gene3D" id="2.40.170.20">
    <property type="entry name" value="TonB-dependent receptor, beta-barrel domain"/>
    <property type="match status" value="1"/>
</dbReference>
<dbReference type="EMBL" id="BMJE01000009">
    <property type="protein sequence ID" value="GGB86548.1"/>
    <property type="molecule type" value="Genomic_DNA"/>
</dbReference>
<gene>
    <name evidence="4" type="ORF">GCM10007424_28290</name>
</gene>
<evidence type="ECO:0000256" key="2">
    <source>
        <dbReference type="ARBA" id="ARBA00023136"/>
    </source>
</evidence>